<dbReference type="InterPro" id="IPR013328">
    <property type="entry name" value="6PGD_dom2"/>
</dbReference>
<dbReference type="SUPFAM" id="SSF48179">
    <property type="entry name" value="6-phosphogluconate dehydrogenase C-terminal domain-like"/>
    <property type="match status" value="1"/>
</dbReference>
<dbReference type="AlphaFoldDB" id="A0AB38YGN3"/>
<dbReference type="PANTHER" id="PTHR43580">
    <property type="entry name" value="OXIDOREDUCTASE GLYR1-RELATED"/>
    <property type="match status" value="1"/>
</dbReference>
<feature type="domain" description="6-phosphogluconate dehydrogenase NADP-binding" evidence="2">
    <location>
        <begin position="9"/>
        <end position="152"/>
    </location>
</feature>
<dbReference type="SUPFAM" id="SSF51735">
    <property type="entry name" value="NAD(P)-binding Rossmann-fold domains"/>
    <property type="match status" value="1"/>
</dbReference>
<dbReference type="InterPro" id="IPR006115">
    <property type="entry name" value="6PGDH_NADP-bd"/>
</dbReference>
<protein>
    <submittedName>
        <fullName evidence="4">DUF1932 domain-containing protein</fullName>
    </submittedName>
</protein>
<dbReference type="Gene3D" id="1.10.1040.10">
    <property type="entry name" value="N-(1-d-carboxylethyl)-l-norvaline Dehydrogenase, domain 2"/>
    <property type="match status" value="1"/>
</dbReference>
<proteinExistence type="predicted"/>
<dbReference type="EMBL" id="CP101717">
    <property type="protein sequence ID" value="WLD58457.1"/>
    <property type="molecule type" value="Genomic_DNA"/>
</dbReference>
<dbReference type="Pfam" id="PF09130">
    <property type="entry name" value="DUF1932"/>
    <property type="match status" value="1"/>
</dbReference>
<sequence>MLHDQAHTLTFIGFGEAAQAFVSRMDRSGLDTVRAFDLKVMGEQRADVMATCAAYDVECCDDLPTALKGADIVWSVVTADQAYPAALEVAELIQAGAFFLDCNSCAPHTKQAADQVITEAGAHYVDVAVMSPVLPARNKTPMLLSGEYSTVAQTLLTQLNMNATVEPGPVGTASAIKMVRSIMVKGMEALFAECTLAGRLAGVDQQVFASLEASTPGYHWAKRAGYNLERMTLHGERRAAEMEEVCAFLDHLGIPEKLSATTVRWQRRLAESGVKAREDDYATAADELLDAFALKPYERPVIKP</sequence>
<gene>
    <name evidence="4" type="ORF">NFC81_01355</name>
</gene>
<dbReference type="Pfam" id="PF03446">
    <property type="entry name" value="NAD_binding_2"/>
    <property type="match status" value="1"/>
</dbReference>
<name>A0AB38YGN3_9GAMM</name>
<dbReference type="RefSeq" id="WP_304995742.1">
    <property type="nucleotide sequence ID" value="NZ_CP101717.1"/>
</dbReference>
<evidence type="ECO:0000256" key="1">
    <source>
        <dbReference type="ARBA" id="ARBA00023002"/>
    </source>
</evidence>
<evidence type="ECO:0000313" key="4">
    <source>
        <dbReference type="EMBL" id="WLD58457.1"/>
    </source>
</evidence>
<accession>A0AB38YGN3</accession>
<dbReference type="InterPro" id="IPR008927">
    <property type="entry name" value="6-PGluconate_DH-like_C_sf"/>
</dbReference>
<keyword evidence="1" id="KW-0560">Oxidoreductase</keyword>
<dbReference type="Gene3D" id="3.40.50.720">
    <property type="entry name" value="NAD(P)-binding Rossmann-like Domain"/>
    <property type="match status" value="1"/>
</dbReference>
<dbReference type="InterPro" id="IPR015814">
    <property type="entry name" value="Pgluconate_DH_NAD-bd_C"/>
</dbReference>
<evidence type="ECO:0000259" key="3">
    <source>
        <dbReference type="Pfam" id="PF09130"/>
    </source>
</evidence>
<evidence type="ECO:0000259" key="2">
    <source>
        <dbReference type="Pfam" id="PF03446"/>
    </source>
</evidence>
<dbReference type="InterPro" id="IPR036291">
    <property type="entry name" value="NAD(P)-bd_dom_sf"/>
</dbReference>
<dbReference type="GO" id="GO:0050661">
    <property type="term" value="F:NADP binding"/>
    <property type="evidence" value="ECO:0007669"/>
    <property type="project" value="InterPro"/>
</dbReference>
<organism evidence="4">
    <name type="scientific">Salinispirillum sp. LH 10-3-1</name>
    <dbReference type="NCBI Taxonomy" id="2952525"/>
    <lineage>
        <taxon>Bacteria</taxon>
        <taxon>Pseudomonadati</taxon>
        <taxon>Pseudomonadota</taxon>
        <taxon>Gammaproteobacteria</taxon>
        <taxon>Oceanospirillales</taxon>
        <taxon>Saccharospirillaceae</taxon>
        <taxon>Salinispirillum</taxon>
    </lineage>
</organism>
<reference evidence="4" key="1">
    <citation type="submission" date="2022-07" db="EMBL/GenBank/DDBJ databases">
        <title>Complete genome sequence of Salinispirillum sp. LH10-3-1 capable of multiple carbohydrate inversion isolated from a soda lake.</title>
        <authorList>
            <person name="Liu J."/>
            <person name="Zhai Y."/>
            <person name="Zhang H."/>
            <person name="Yang H."/>
            <person name="Qu J."/>
            <person name="Li J."/>
        </authorList>
    </citation>
    <scope>NUCLEOTIDE SEQUENCE</scope>
    <source>
        <strain evidence="4">LH 10-3-1</strain>
    </source>
</reference>
<feature type="domain" description="Phosphogluconate dehydrogenase NAD-binding putative C-terminal" evidence="3">
    <location>
        <begin position="201"/>
        <end position="269"/>
    </location>
</feature>
<dbReference type="InterPro" id="IPR051265">
    <property type="entry name" value="HIBADH-related_NP60_sf"/>
</dbReference>
<dbReference type="PANTHER" id="PTHR43580:SF2">
    <property type="entry name" value="CYTOKINE-LIKE NUCLEAR FACTOR N-PAC"/>
    <property type="match status" value="1"/>
</dbReference>
<dbReference type="GO" id="GO:0016491">
    <property type="term" value="F:oxidoreductase activity"/>
    <property type="evidence" value="ECO:0007669"/>
    <property type="project" value="UniProtKB-KW"/>
</dbReference>